<dbReference type="Gene3D" id="1.25.40.10">
    <property type="entry name" value="Tetratricopeptide repeat domain"/>
    <property type="match status" value="1"/>
</dbReference>
<dbReference type="EMBL" id="JADJMH010000008">
    <property type="protein sequence ID" value="MBK7675139.1"/>
    <property type="molecule type" value="Genomic_DNA"/>
</dbReference>
<proteinExistence type="predicted"/>
<name>A0A935PZ66_9PROT</name>
<dbReference type="Proteomes" id="UP000697998">
    <property type="component" value="Unassembled WGS sequence"/>
</dbReference>
<dbReference type="SUPFAM" id="SSF53756">
    <property type="entry name" value="UDP-Glycosyltransferase/glycogen phosphorylase"/>
    <property type="match status" value="1"/>
</dbReference>
<evidence type="ECO:0000313" key="1">
    <source>
        <dbReference type="EMBL" id="MBK7675139.1"/>
    </source>
</evidence>
<organism evidence="1 2">
    <name type="scientific">Candidatus Accumulibacter proximus</name>
    <dbReference type="NCBI Taxonomy" id="2954385"/>
    <lineage>
        <taxon>Bacteria</taxon>
        <taxon>Pseudomonadati</taxon>
        <taxon>Pseudomonadota</taxon>
        <taxon>Betaproteobacteria</taxon>
        <taxon>Candidatus Accumulibacter</taxon>
    </lineage>
</organism>
<accession>A0A935PZ66</accession>
<protein>
    <submittedName>
        <fullName evidence="1">Tetratricopeptide repeat protein</fullName>
    </submittedName>
</protein>
<reference evidence="1 2" key="1">
    <citation type="submission" date="2020-10" db="EMBL/GenBank/DDBJ databases">
        <title>Connecting structure to function with the recovery of over 1000 high-quality activated sludge metagenome-assembled genomes encoding full-length rRNA genes using long-read sequencing.</title>
        <authorList>
            <person name="Singleton C.M."/>
            <person name="Petriglieri F."/>
            <person name="Kristensen J.M."/>
            <person name="Kirkegaard R.H."/>
            <person name="Michaelsen T.Y."/>
            <person name="Andersen M.H."/>
            <person name="Karst S.M."/>
            <person name="Dueholm M.S."/>
            <person name="Nielsen P.H."/>
            <person name="Albertsen M."/>
        </authorList>
    </citation>
    <scope>NUCLEOTIDE SEQUENCE [LARGE SCALE GENOMIC DNA]</scope>
    <source>
        <strain evidence="1">EsbW_18-Q3-R4-48_BATAC.285</strain>
    </source>
</reference>
<dbReference type="SUPFAM" id="SSF48452">
    <property type="entry name" value="TPR-like"/>
    <property type="match status" value="1"/>
</dbReference>
<dbReference type="Gene3D" id="3.40.50.2000">
    <property type="entry name" value="Glycogen Phosphorylase B"/>
    <property type="match status" value="1"/>
</dbReference>
<dbReference type="InterPro" id="IPR011990">
    <property type="entry name" value="TPR-like_helical_dom_sf"/>
</dbReference>
<comment type="caution">
    <text evidence="1">The sequence shown here is derived from an EMBL/GenBank/DDBJ whole genome shotgun (WGS) entry which is preliminary data.</text>
</comment>
<gene>
    <name evidence="1" type="ORF">IPJ27_10505</name>
</gene>
<evidence type="ECO:0000313" key="2">
    <source>
        <dbReference type="Proteomes" id="UP000697998"/>
    </source>
</evidence>
<dbReference type="AlphaFoldDB" id="A0A935PZ66"/>
<dbReference type="Pfam" id="PF13432">
    <property type="entry name" value="TPR_16"/>
    <property type="match status" value="1"/>
</dbReference>
<sequence length="556" mass="61106">MKDLHQLLAAGQNEAALAALNGRLDDAPHDGELLLLKGVALFQTGAIPESEQAFRQALASGWHTVTEAWKNLASICYRARRFQEAVDLIAQYRESTPRDPEPLALHVSALLELGRFAEAERELEKHLEVFPDDLDSHARWLHCLGLQRRYLELLAYTGRLPEAAWHDLNTVGQIANALEALGLPQSARDLVTASVQTDAVSAAGRENVDRLTRFLDAGLALAEHRFVQAIELFRTLIPGGDEAKAVLFNLSLACLAAGHLGEGWRLMRARTSLFSMTAARGVPAWDGQALAGKRVLVHSEQGIGDVIQFIRFLPRLEATGVRVVFNAYPEILRLLRNDPRAKPSPSGSVNLGTLQFDFQAQLLDLPAMLGTDSVEDIPAEVPYLYANADRLAYWRRRLATATGLRIGLVWAGNPEHKQDHHRSARLSDFESLAVLPGVSWVIIQKGSGASEGLSPPQGMAVTRLSDEIANFDDTAAIVESLDLVISVDTSVAHLAGALDKPVWILLADSGKDWRWFADIERSPWYPSARLFTRPRQTTVGRLHQENGAPRACTMAV</sequence>